<sequence length="304" mass="33679">MISNRTLIAKAAITSADLATGGRLNPEQANKFIDYIVDQSAFLKDIRTERMNGPTMDLDFIGVANRIIRKGVEATEPTETAGIQTSKKQLNSVEVILPADISITFLEDNIERAGAEDHIARMLAQQFANDLTDLAWNGDTASADAFVQIDDGIIKLAKTSTATHKFDTNASTDYKGVVFPGMLNMLPNKYKANKAELRFYVSPTVAEAYIEQLTTRQTAWADELLQTGNLPQYKGVTIFPVDFIPDDVLILTLRKNLATGIQRDFTSERVRQPRKRIIEYTMTSRVDAAQIVLDDALVIGYNVA</sequence>
<keyword evidence="2" id="KW-1185">Reference proteome</keyword>
<evidence type="ECO:0000313" key="2">
    <source>
        <dbReference type="Proteomes" id="UP000280960"/>
    </source>
</evidence>
<reference evidence="1 2" key="1">
    <citation type="submission" date="2018-10" db="EMBL/GenBank/DDBJ databases">
        <authorList>
            <person name="Zhang X."/>
        </authorList>
    </citation>
    <scope>NUCLEOTIDE SEQUENCE [LARGE SCALE GENOMIC DNA]</scope>
    <source>
        <strain evidence="1 2">SK-G1</strain>
    </source>
</reference>
<evidence type="ECO:0000313" key="1">
    <source>
        <dbReference type="EMBL" id="AYO30601.1"/>
    </source>
</evidence>
<accession>A0A3G2R5E8</accession>
<evidence type="ECO:0008006" key="3">
    <source>
        <dbReference type="Google" id="ProtNLM"/>
    </source>
</evidence>
<organism evidence="1 2">
    <name type="scientific">Biomaibacter acetigenes</name>
    <dbReference type="NCBI Taxonomy" id="2316383"/>
    <lineage>
        <taxon>Bacteria</taxon>
        <taxon>Bacillati</taxon>
        <taxon>Bacillota</taxon>
        <taxon>Clostridia</taxon>
        <taxon>Thermosediminibacterales</taxon>
        <taxon>Tepidanaerobacteraceae</taxon>
        <taxon>Biomaibacter</taxon>
    </lineage>
</organism>
<dbReference type="EMBL" id="CP033169">
    <property type="protein sequence ID" value="AYO30601.1"/>
    <property type="molecule type" value="Genomic_DNA"/>
</dbReference>
<dbReference type="KEGG" id="bacg:D2962_08185"/>
<dbReference type="AlphaFoldDB" id="A0A3G2R5E8"/>
<dbReference type="RefSeq" id="WP_122014691.1">
    <property type="nucleotide sequence ID" value="NZ_CP033169.1"/>
</dbReference>
<protein>
    <recommendedName>
        <fullName evidence="3">Phage major capsid protein</fullName>
    </recommendedName>
</protein>
<name>A0A3G2R5E8_9FIRM</name>
<gene>
    <name evidence="1" type="ORF">D2962_08185</name>
</gene>
<dbReference type="Proteomes" id="UP000280960">
    <property type="component" value="Chromosome"/>
</dbReference>
<proteinExistence type="predicted"/>
<dbReference type="SUPFAM" id="SSF56563">
    <property type="entry name" value="Major capsid protein gp5"/>
    <property type="match status" value="1"/>
</dbReference>